<accession>A0ABQ2L652</accession>
<dbReference type="PANTHER" id="PTHR31527">
    <property type="entry name" value="RE64534P"/>
    <property type="match status" value="1"/>
</dbReference>
<dbReference type="PANTHER" id="PTHR31527:SF0">
    <property type="entry name" value="RE64534P"/>
    <property type="match status" value="1"/>
</dbReference>
<dbReference type="NCBIfam" id="TIGR03425">
    <property type="entry name" value="urea_degr_2"/>
    <property type="match status" value="1"/>
</dbReference>
<comment type="caution">
    <text evidence="2">The sequence shown here is derived from an EMBL/GenBank/DDBJ whole genome shotgun (WGS) entry which is preliminary data.</text>
</comment>
<feature type="domain" description="DUF1989" evidence="1">
    <location>
        <begin position="5"/>
        <end position="175"/>
    </location>
</feature>
<gene>
    <name evidence="2" type="ORF">GCM10010969_30510</name>
</gene>
<dbReference type="Pfam" id="PF09347">
    <property type="entry name" value="DUF1989"/>
    <property type="match status" value="1"/>
</dbReference>
<keyword evidence="3" id="KW-1185">Reference proteome</keyword>
<evidence type="ECO:0000313" key="2">
    <source>
        <dbReference type="EMBL" id="GGO04824.1"/>
    </source>
</evidence>
<dbReference type="EMBL" id="BMLN01000009">
    <property type="protein sequence ID" value="GGO04824.1"/>
    <property type="molecule type" value="Genomic_DNA"/>
</dbReference>
<sequence length="238" mass="26645">MGVFTIQPGGKWSGVIGKGKQIQFKAAGNQANLSVLLYHAPYPAERYNMPDTLKAQHTALLTAGHVLMSDQGRVLASIIEDTVGWHDPLSGYTTRSATNERYGFTNYQQQRNGWLRSGAENFTVELFRNQLTPRDLIPPVNLFSKVICELDGSMRYVEQDTAGRTVTLRTEMDVLFLFSNTPNPLNPSPVYPDTAIEVRVSDAMPVTEQDLCVRHCPENRRAFENTWQAQELLRGANA</sequence>
<proteinExistence type="predicted"/>
<dbReference type="InterPro" id="IPR017792">
    <property type="entry name" value="UAAP1"/>
</dbReference>
<dbReference type="RefSeq" id="WP_018977945.1">
    <property type="nucleotide sequence ID" value="NZ_BMLN01000009.1"/>
</dbReference>
<reference evidence="3" key="1">
    <citation type="journal article" date="2019" name="Int. J. Syst. Evol. Microbiol.">
        <title>The Global Catalogue of Microorganisms (GCM) 10K type strain sequencing project: providing services to taxonomists for standard genome sequencing and annotation.</title>
        <authorList>
            <consortium name="The Broad Institute Genomics Platform"/>
            <consortium name="The Broad Institute Genome Sequencing Center for Infectious Disease"/>
            <person name="Wu L."/>
            <person name="Ma J."/>
        </authorList>
    </citation>
    <scope>NUCLEOTIDE SEQUENCE [LARGE SCALE GENOMIC DNA]</scope>
    <source>
        <strain evidence="3">CGMCC 1.6964</strain>
    </source>
</reference>
<organism evidence="2 3">
    <name type="scientific">Saccharibacillus kuerlensis</name>
    <dbReference type="NCBI Taxonomy" id="459527"/>
    <lineage>
        <taxon>Bacteria</taxon>
        <taxon>Bacillati</taxon>
        <taxon>Bacillota</taxon>
        <taxon>Bacilli</taxon>
        <taxon>Bacillales</taxon>
        <taxon>Paenibacillaceae</taxon>
        <taxon>Saccharibacillus</taxon>
    </lineage>
</organism>
<evidence type="ECO:0000259" key="1">
    <source>
        <dbReference type="Pfam" id="PF09347"/>
    </source>
</evidence>
<name>A0ABQ2L652_9BACL</name>
<dbReference type="Proteomes" id="UP000606653">
    <property type="component" value="Unassembled WGS sequence"/>
</dbReference>
<protein>
    <submittedName>
        <fullName evidence="2">Urea carboxylase</fullName>
    </submittedName>
</protein>
<evidence type="ECO:0000313" key="3">
    <source>
        <dbReference type="Proteomes" id="UP000606653"/>
    </source>
</evidence>
<dbReference type="InterPro" id="IPR018959">
    <property type="entry name" value="DUF1989"/>
</dbReference>